<reference evidence="5 6" key="1">
    <citation type="journal article" date="2003" name="Genome Res.">
        <title>Comparative genome analysis of Vibrio vulnificus, a marine pathogen.</title>
        <authorList>
            <person name="Chen C.Y."/>
            <person name="Wu K.M."/>
            <person name="Chang Y.C."/>
            <person name="Chang C.H."/>
            <person name="Tsai H.C."/>
            <person name="Liao T.L."/>
            <person name="Liu Y.M."/>
            <person name="Chen H.J."/>
            <person name="Shen A.B."/>
            <person name="Li J.C."/>
            <person name="Su T.L."/>
            <person name="Shao C.P."/>
            <person name="Lee C.T."/>
            <person name="Hor L.I."/>
            <person name="Tsai S.F."/>
        </authorList>
    </citation>
    <scope>NUCLEOTIDE SEQUENCE [LARGE SCALE GENOMIC DNA]</scope>
    <source>
        <strain evidence="5 6">YJ016</strain>
    </source>
</reference>
<organism evidence="5 6">
    <name type="scientific">Vibrio vulnificus (strain YJ016)</name>
    <dbReference type="NCBI Taxonomy" id="196600"/>
    <lineage>
        <taxon>Bacteria</taxon>
        <taxon>Pseudomonadati</taxon>
        <taxon>Pseudomonadota</taxon>
        <taxon>Gammaproteobacteria</taxon>
        <taxon>Vibrionales</taxon>
        <taxon>Vibrionaceae</taxon>
        <taxon>Vibrio</taxon>
    </lineage>
</organism>
<comment type="cofactor">
    <cofactor evidence="1">
        <name>Zn(2+)</name>
        <dbReference type="ChEBI" id="CHEBI:29105"/>
    </cofactor>
</comment>
<dbReference type="SUPFAM" id="SSF53187">
    <property type="entry name" value="Zn-dependent exopeptidases"/>
    <property type="match status" value="1"/>
</dbReference>
<dbReference type="Pfam" id="PF01546">
    <property type="entry name" value="Peptidase_M20"/>
    <property type="match status" value="1"/>
</dbReference>
<evidence type="ECO:0000259" key="4">
    <source>
        <dbReference type="Pfam" id="PF07687"/>
    </source>
</evidence>
<dbReference type="Pfam" id="PF07687">
    <property type="entry name" value="M20_dimer"/>
    <property type="match status" value="1"/>
</dbReference>
<dbReference type="HOGENOM" id="CLU_021802_6_0_6"/>
<dbReference type="NCBIfam" id="TIGR01883">
    <property type="entry name" value="PepT-like"/>
    <property type="match status" value="1"/>
</dbReference>
<dbReference type="KEGG" id="vvy:VV1494"/>
<evidence type="ECO:0000313" key="6">
    <source>
        <dbReference type="Proteomes" id="UP000002675"/>
    </source>
</evidence>
<keyword evidence="3" id="KW-0862">Zinc</keyword>
<dbReference type="InterPro" id="IPR036264">
    <property type="entry name" value="Bact_exopeptidase_dim_dom"/>
</dbReference>
<dbReference type="STRING" id="672.VV93_v1c14030"/>
<evidence type="ECO:0000256" key="1">
    <source>
        <dbReference type="ARBA" id="ARBA00001947"/>
    </source>
</evidence>
<name>Q7MLD3_VIBVY</name>
<feature type="domain" description="Peptidase M20 dimerisation" evidence="4">
    <location>
        <begin position="231"/>
        <end position="323"/>
    </location>
</feature>
<dbReference type="Gene3D" id="3.40.630.10">
    <property type="entry name" value="Zn peptidases"/>
    <property type="match status" value="1"/>
</dbReference>
<evidence type="ECO:0000256" key="3">
    <source>
        <dbReference type="ARBA" id="ARBA00022833"/>
    </source>
</evidence>
<dbReference type="Gene3D" id="3.30.70.360">
    <property type="match status" value="1"/>
</dbReference>
<dbReference type="PANTHER" id="PTHR42994:SF2">
    <property type="entry name" value="PEPTIDASE"/>
    <property type="match status" value="1"/>
</dbReference>
<dbReference type="Proteomes" id="UP000002675">
    <property type="component" value="Chromosome I"/>
</dbReference>
<evidence type="ECO:0000256" key="2">
    <source>
        <dbReference type="ARBA" id="ARBA00022801"/>
    </source>
</evidence>
<dbReference type="AlphaFoldDB" id="Q7MLD3"/>
<dbReference type="SUPFAM" id="SSF55031">
    <property type="entry name" value="Bacterial exopeptidase dimerisation domain"/>
    <property type="match status" value="1"/>
</dbReference>
<dbReference type="InterPro" id="IPR010162">
    <property type="entry name" value="PepT-like"/>
</dbReference>
<dbReference type="GO" id="GO:0016787">
    <property type="term" value="F:hydrolase activity"/>
    <property type="evidence" value="ECO:0007669"/>
    <property type="project" value="UniProtKB-KW"/>
</dbReference>
<sequence length="418" mass="45159">MVIFSLFKTSLLCQSVRLFDSTQFYCLTTMHNGAFCSYTGAAHSKREISRMIPVNQERLIEHFCQLVRIDSESMNEKAIAEALAEQLGDMGFTVHKLPVPEHISNGFNVYARLEGELEGSILLSCHMDTVAPGNGIEPVIEDGIIRSKGNTILGGDDKSGIAAIMEAVRLLKEQNQQHKTIELAFTVHEEGGLFGSEYFDMSYVTAQQAIVLDTGGPIGSIVTAAPGQQKIVATIKGRPAHAGLAPEEGISAIMVAADAINQMKLLRIDAETTANIGTVHGGQATNIVMPELKIVAEARSLNAEKLDAQVEHMITTFERVAEEHGAKVEIESSRAYNAFVLSDDHPHVVEIKQAFADIGVDAMTKGTGGGSDANNFNAKGLTTVNLSTGMSKVHTTEEFIAIADMVKITEFLTHYLAK</sequence>
<protein>
    <submittedName>
        <fullName evidence="5">Di-and tripeptidase</fullName>
    </submittedName>
</protein>
<dbReference type="InterPro" id="IPR002933">
    <property type="entry name" value="Peptidase_M20"/>
</dbReference>
<accession>Q7MLD3</accession>
<dbReference type="eggNOG" id="COG2195">
    <property type="taxonomic scope" value="Bacteria"/>
</dbReference>
<dbReference type="EMBL" id="BA000037">
    <property type="protein sequence ID" value="BAC94258.1"/>
    <property type="molecule type" value="Genomic_DNA"/>
</dbReference>
<gene>
    <name evidence="5" type="ordered locus">VV1494</name>
</gene>
<evidence type="ECO:0000313" key="5">
    <source>
        <dbReference type="EMBL" id="BAC94258.1"/>
    </source>
</evidence>
<keyword evidence="2" id="KW-0378">Hydrolase</keyword>
<proteinExistence type="predicted"/>
<dbReference type="PANTHER" id="PTHR42994">
    <property type="entry name" value="PEPTIDASE T"/>
    <property type="match status" value="1"/>
</dbReference>
<dbReference type="InterPro" id="IPR011650">
    <property type="entry name" value="Peptidase_M20_dimer"/>
</dbReference>